<gene>
    <name evidence="2" type="ORF">BamMEX5DRAFT_1342</name>
</gene>
<organism evidence="2 3">
    <name type="scientific">Burkholderia ambifaria MEX-5</name>
    <dbReference type="NCBI Taxonomy" id="396597"/>
    <lineage>
        <taxon>Bacteria</taxon>
        <taxon>Pseudomonadati</taxon>
        <taxon>Pseudomonadota</taxon>
        <taxon>Betaproteobacteria</taxon>
        <taxon>Burkholderiales</taxon>
        <taxon>Burkholderiaceae</taxon>
        <taxon>Burkholderia</taxon>
        <taxon>Burkholderia cepacia complex</taxon>
    </lineage>
</organism>
<evidence type="ECO:0000313" key="2">
    <source>
        <dbReference type="EMBL" id="EDT42851.1"/>
    </source>
</evidence>
<evidence type="ECO:0000313" key="3">
    <source>
        <dbReference type="Proteomes" id="UP000004814"/>
    </source>
</evidence>
<sequence length="338" mass="36424">MTKRRYENVARCVNLSIIVNTMKSLRVITGFHSGAQLDLPAGIHVIGSGGDNDIRISDWTDSSVELTVIDDESVRLRRSEHIEGDESAIVTRAHETLTDFVPMQFGDIVICVGPANTVWPSDFDLLAVLFATPAPEQQPSGRPRYRRWSAIACVTICCAVLLASLSLLPSQSAKASAPADVVGQVHNAVARADVRGLTIERDGDAIAIVGMVASYAEDARVRRALSGIGDTRVKRGYSIAENDVQNIEDALSIAGTNVTYLGDGIFEVEGTVASLKALNDAVTRVRRDLTANVKDIVVRATEFAKPEVRQPVSQLISARGVKYTQTPDGVKHIYASGN</sequence>
<comment type="caution">
    <text evidence="2">The sequence shown here is derived from an EMBL/GenBank/DDBJ whole genome shotgun (WGS) entry which is preliminary data.</text>
</comment>
<protein>
    <submittedName>
        <fullName evidence="2">Secretion-associated protein</fullName>
    </submittedName>
</protein>
<accession>B1T0M6</accession>
<keyword evidence="1" id="KW-0472">Membrane</keyword>
<dbReference type="AlphaFoldDB" id="B1T0M6"/>
<name>B1T0M6_9BURK</name>
<keyword evidence="1" id="KW-1133">Transmembrane helix</keyword>
<feature type="transmembrane region" description="Helical" evidence="1">
    <location>
        <begin position="148"/>
        <end position="168"/>
    </location>
</feature>
<dbReference type="Proteomes" id="UP000004814">
    <property type="component" value="Unassembled WGS sequence"/>
</dbReference>
<dbReference type="RefSeq" id="WP_006757333.1">
    <property type="nucleotide sequence ID" value="NZ_ABLK01000027.1"/>
</dbReference>
<proteinExistence type="predicted"/>
<dbReference type="EMBL" id="ABLK01000027">
    <property type="protein sequence ID" value="EDT42851.1"/>
    <property type="molecule type" value="Genomic_DNA"/>
</dbReference>
<reference evidence="2 3" key="1">
    <citation type="submission" date="2008-03" db="EMBL/GenBank/DDBJ databases">
        <title>Sequencing of the draft genome and assembly of Burkholderia ambifaria MEX-5.</title>
        <authorList>
            <consortium name="US DOE Joint Genome Institute (JGI-PGF)"/>
            <person name="Copeland A."/>
            <person name="Lucas S."/>
            <person name="Lapidus A."/>
            <person name="Glavina del Rio T."/>
            <person name="Dalin E."/>
            <person name="Tice H."/>
            <person name="Bruce D."/>
            <person name="Goodwin L."/>
            <person name="Pitluck S."/>
            <person name="Larimer F."/>
            <person name="Land M.L."/>
            <person name="Hauser L."/>
            <person name="Tiedje J."/>
            <person name="Richardson P."/>
        </authorList>
    </citation>
    <scope>NUCLEOTIDE SEQUENCE [LARGE SCALE GENOMIC DNA]</scope>
    <source>
        <strain evidence="2 3">MEX-5</strain>
    </source>
</reference>
<dbReference type="PATRIC" id="fig|396597.7.peg.6950"/>
<keyword evidence="1" id="KW-0812">Transmembrane</keyword>
<evidence type="ECO:0000256" key="1">
    <source>
        <dbReference type="SAM" id="Phobius"/>
    </source>
</evidence>